<evidence type="ECO:0000313" key="4">
    <source>
        <dbReference type="EMBL" id="KNZ49921.1"/>
    </source>
</evidence>
<organism evidence="4 5">
    <name type="scientific">Puccinia sorghi</name>
    <dbReference type="NCBI Taxonomy" id="27349"/>
    <lineage>
        <taxon>Eukaryota</taxon>
        <taxon>Fungi</taxon>
        <taxon>Dikarya</taxon>
        <taxon>Basidiomycota</taxon>
        <taxon>Pucciniomycotina</taxon>
        <taxon>Pucciniomycetes</taxon>
        <taxon>Pucciniales</taxon>
        <taxon>Pucciniaceae</taxon>
        <taxon>Puccinia</taxon>
    </lineage>
</organism>
<keyword evidence="5" id="KW-1185">Reference proteome</keyword>
<dbReference type="Proteomes" id="UP000037035">
    <property type="component" value="Unassembled WGS sequence"/>
</dbReference>
<name>A0A0L6UN30_9BASI</name>
<evidence type="ECO:0000259" key="3">
    <source>
        <dbReference type="Pfam" id="PF13359"/>
    </source>
</evidence>
<dbReference type="Pfam" id="PF13359">
    <property type="entry name" value="DDE_Tnp_4"/>
    <property type="match status" value="1"/>
</dbReference>
<evidence type="ECO:0000256" key="2">
    <source>
        <dbReference type="ARBA" id="ARBA00022723"/>
    </source>
</evidence>
<protein>
    <recommendedName>
        <fullName evidence="3">DDE Tnp4 domain-containing protein</fullName>
    </recommendedName>
</protein>
<accession>A0A0L6UN30</accession>
<dbReference type="InterPro" id="IPR027806">
    <property type="entry name" value="HARBI1_dom"/>
</dbReference>
<gene>
    <name evidence="4" type="ORF">VP01_4698g2</name>
</gene>
<sequence>MLLMLDMDLTGSKQKQASGRFHQLLWSGYKFKVNFSLHSSLHNVIERKFGVLKHHFKILATTLEYKLEQQYKIVIAFCCVHNINIICNVLLDDLFSESNQTAHVVFTQDTKDTYNDQHLLSN</sequence>
<proteinExistence type="predicted"/>
<dbReference type="EMBL" id="LAVV01009832">
    <property type="protein sequence ID" value="KNZ49921.1"/>
    <property type="molecule type" value="Genomic_DNA"/>
</dbReference>
<evidence type="ECO:0000313" key="5">
    <source>
        <dbReference type="Proteomes" id="UP000037035"/>
    </source>
</evidence>
<dbReference type="VEuPathDB" id="FungiDB:VP01_4698g2"/>
<comment type="caution">
    <text evidence="4">The sequence shown here is derived from an EMBL/GenBank/DDBJ whole genome shotgun (WGS) entry which is preliminary data.</text>
</comment>
<dbReference type="OrthoDB" id="1681765at2759"/>
<comment type="cofactor">
    <cofactor evidence="1">
        <name>a divalent metal cation</name>
        <dbReference type="ChEBI" id="CHEBI:60240"/>
    </cofactor>
</comment>
<keyword evidence="2" id="KW-0479">Metal-binding</keyword>
<feature type="domain" description="DDE Tnp4" evidence="3">
    <location>
        <begin position="38"/>
        <end position="82"/>
    </location>
</feature>
<dbReference type="GO" id="GO:0046872">
    <property type="term" value="F:metal ion binding"/>
    <property type="evidence" value="ECO:0007669"/>
    <property type="project" value="UniProtKB-KW"/>
</dbReference>
<reference evidence="4 5" key="1">
    <citation type="submission" date="2015-08" db="EMBL/GenBank/DDBJ databases">
        <title>Next Generation Sequencing and Analysis of the Genome of Puccinia sorghi L Schw, the Causal Agent of Maize Common Rust.</title>
        <authorList>
            <person name="Rochi L."/>
            <person name="Burguener G."/>
            <person name="Darino M."/>
            <person name="Turjanski A."/>
            <person name="Kreff E."/>
            <person name="Dieguez M.J."/>
            <person name="Sacco F."/>
        </authorList>
    </citation>
    <scope>NUCLEOTIDE SEQUENCE [LARGE SCALE GENOMIC DNA]</scope>
    <source>
        <strain evidence="4 5">RO10H11247</strain>
    </source>
</reference>
<evidence type="ECO:0000256" key="1">
    <source>
        <dbReference type="ARBA" id="ARBA00001968"/>
    </source>
</evidence>
<dbReference type="AlphaFoldDB" id="A0A0L6UN30"/>